<sequence>VCTEVLHKRAAINLVGLRPHQQREDEGLHDLLVDDARALRRRREEPDQQDELEVEVEGQEAEDEVQGIHHDLQQREEAPVRDPHGRVFRLVLGEHLERRVGRVAHAHRRKDELRRAEEEDEEEAEQGAAAGEQRFRLARRLLDLLELLARGLGELDEDLVDLALDGCVWVCVGARVRAVSRAGRTLAVGRVSRDGGSVPAFFRRIPRAAPDRLEGTFFRKTPGLTFNVHGCR</sequence>
<name>A0A8J2SP54_9STRA</name>
<evidence type="ECO:0000256" key="1">
    <source>
        <dbReference type="SAM" id="MobiDB-lite"/>
    </source>
</evidence>
<proteinExistence type="predicted"/>
<accession>A0A8J2SP54</accession>
<feature type="compositionally biased region" description="Acidic residues" evidence="1">
    <location>
        <begin position="47"/>
        <end position="65"/>
    </location>
</feature>
<feature type="region of interest" description="Disordered" evidence="1">
    <location>
        <begin position="107"/>
        <end position="129"/>
    </location>
</feature>
<dbReference type="Proteomes" id="UP000789595">
    <property type="component" value="Unassembled WGS sequence"/>
</dbReference>
<evidence type="ECO:0000313" key="2">
    <source>
        <dbReference type="EMBL" id="CAH0376178.1"/>
    </source>
</evidence>
<organism evidence="2 3">
    <name type="scientific">Pelagomonas calceolata</name>
    <dbReference type="NCBI Taxonomy" id="35677"/>
    <lineage>
        <taxon>Eukaryota</taxon>
        <taxon>Sar</taxon>
        <taxon>Stramenopiles</taxon>
        <taxon>Ochrophyta</taxon>
        <taxon>Pelagophyceae</taxon>
        <taxon>Pelagomonadales</taxon>
        <taxon>Pelagomonadaceae</taxon>
        <taxon>Pelagomonas</taxon>
    </lineage>
</organism>
<feature type="region of interest" description="Disordered" evidence="1">
    <location>
        <begin position="41"/>
        <end position="79"/>
    </location>
</feature>
<feature type="non-terminal residue" evidence="2">
    <location>
        <position position="1"/>
    </location>
</feature>
<dbReference type="AlphaFoldDB" id="A0A8J2SP54"/>
<feature type="compositionally biased region" description="Basic and acidic residues" evidence="1">
    <location>
        <begin position="66"/>
        <end position="79"/>
    </location>
</feature>
<gene>
    <name evidence="2" type="ORF">PECAL_5P07430</name>
</gene>
<dbReference type="EMBL" id="CAKKNE010000005">
    <property type="protein sequence ID" value="CAH0376178.1"/>
    <property type="molecule type" value="Genomic_DNA"/>
</dbReference>
<comment type="caution">
    <text evidence="2">The sequence shown here is derived from an EMBL/GenBank/DDBJ whole genome shotgun (WGS) entry which is preliminary data.</text>
</comment>
<reference evidence="2" key="1">
    <citation type="submission" date="2021-11" db="EMBL/GenBank/DDBJ databases">
        <authorList>
            <consortium name="Genoscope - CEA"/>
            <person name="William W."/>
        </authorList>
    </citation>
    <scope>NUCLEOTIDE SEQUENCE</scope>
</reference>
<evidence type="ECO:0000313" key="3">
    <source>
        <dbReference type="Proteomes" id="UP000789595"/>
    </source>
</evidence>
<keyword evidence="3" id="KW-1185">Reference proteome</keyword>
<protein>
    <submittedName>
        <fullName evidence="2">Uncharacterized protein</fullName>
    </submittedName>
</protein>